<dbReference type="AlphaFoldDB" id="A0AAD7JEB4"/>
<accession>A0AAD7JEB4</accession>
<evidence type="ECO:0000256" key="1">
    <source>
        <dbReference type="SAM" id="SignalP"/>
    </source>
</evidence>
<evidence type="ECO:0000313" key="2">
    <source>
        <dbReference type="EMBL" id="KAJ7761876.1"/>
    </source>
</evidence>
<proteinExistence type="predicted"/>
<gene>
    <name evidence="2" type="ORF">DFH07DRAFT_956908</name>
</gene>
<dbReference type="Proteomes" id="UP001215280">
    <property type="component" value="Unassembled WGS sequence"/>
</dbReference>
<name>A0AAD7JEB4_9AGAR</name>
<comment type="caution">
    <text evidence="2">The sequence shown here is derived from an EMBL/GenBank/DDBJ whole genome shotgun (WGS) entry which is preliminary data.</text>
</comment>
<keyword evidence="3" id="KW-1185">Reference proteome</keyword>
<keyword evidence="1" id="KW-0732">Signal</keyword>
<organism evidence="2 3">
    <name type="scientific">Mycena maculata</name>
    <dbReference type="NCBI Taxonomy" id="230809"/>
    <lineage>
        <taxon>Eukaryota</taxon>
        <taxon>Fungi</taxon>
        <taxon>Dikarya</taxon>
        <taxon>Basidiomycota</taxon>
        <taxon>Agaricomycotina</taxon>
        <taxon>Agaricomycetes</taxon>
        <taxon>Agaricomycetidae</taxon>
        <taxon>Agaricales</taxon>
        <taxon>Marasmiineae</taxon>
        <taxon>Mycenaceae</taxon>
        <taxon>Mycena</taxon>
    </lineage>
</organism>
<sequence length="194" mass="19409">MFATLLTIALFAAPVFQGVAATDFTTGTYSLTECEPAHFSWTATTPPYDVVLVYASDPCGEVVQVADLGQHNVTSITWTVDLASTTKPLMLSIQDSTADENEAWSGAMQIAAGTSTSCLNNAAASSSAAAVSPTETTLEATETVGAAGAAVTTGSTDGASGALGASSGGSSGAITLRMNPIMALCAVFAVALVL</sequence>
<reference evidence="2" key="1">
    <citation type="submission" date="2023-03" db="EMBL/GenBank/DDBJ databases">
        <title>Massive genome expansion in bonnet fungi (Mycena s.s.) driven by repeated elements and novel gene families across ecological guilds.</title>
        <authorList>
            <consortium name="Lawrence Berkeley National Laboratory"/>
            <person name="Harder C.B."/>
            <person name="Miyauchi S."/>
            <person name="Viragh M."/>
            <person name="Kuo A."/>
            <person name="Thoen E."/>
            <person name="Andreopoulos B."/>
            <person name="Lu D."/>
            <person name="Skrede I."/>
            <person name="Drula E."/>
            <person name="Henrissat B."/>
            <person name="Morin E."/>
            <person name="Kohler A."/>
            <person name="Barry K."/>
            <person name="LaButti K."/>
            <person name="Morin E."/>
            <person name="Salamov A."/>
            <person name="Lipzen A."/>
            <person name="Mereny Z."/>
            <person name="Hegedus B."/>
            <person name="Baldrian P."/>
            <person name="Stursova M."/>
            <person name="Weitz H."/>
            <person name="Taylor A."/>
            <person name="Grigoriev I.V."/>
            <person name="Nagy L.G."/>
            <person name="Martin F."/>
            <person name="Kauserud H."/>
        </authorList>
    </citation>
    <scope>NUCLEOTIDE SEQUENCE</scope>
    <source>
        <strain evidence="2">CBHHK188m</strain>
    </source>
</reference>
<feature type="signal peptide" evidence="1">
    <location>
        <begin position="1"/>
        <end position="21"/>
    </location>
</feature>
<evidence type="ECO:0000313" key="3">
    <source>
        <dbReference type="Proteomes" id="UP001215280"/>
    </source>
</evidence>
<dbReference type="EMBL" id="JARJLG010000044">
    <property type="protein sequence ID" value="KAJ7761876.1"/>
    <property type="molecule type" value="Genomic_DNA"/>
</dbReference>
<feature type="chain" id="PRO_5042247111" evidence="1">
    <location>
        <begin position="22"/>
        <end position="194"/>
    </location>
</feature>
<protein>
    <submittedName>
        <fullName evidence="2">Uncharacterized protein</fullName>
    </submittedName>
</protein>